<dbReference type="SUPFAM" id="SSF47473">
    <property type="entry name" value="EF-hand"/>
    <property type="match status" value="1"/>
</dbReference>
<feature type="region of interest" description="Disordered" evidence="2">
    <location>
        <begin position="843"/>
        <end position="868"/>
    </location>
</feature>
<proteinExistence type="predicted"/>
<feature type="region of interest" description="Disordered" evidence="2">
    <location>
        <begin position="2368"/>
        <end position="2521"/>
    </location>
</feature>
<feature type="compositionally biased region" description="Basic and acidic residues" evidence="2">
    <location>
        <begin position="1302"/>
        <end position="1325"/>
    </location>
</feature>
<feature type="compositionally biased region" description="Basic and acidic residues" evidence="2">
    <location>
        <begin position="2069"/>
        <end position="2082"/>
    </location>
</feature>
<keyword evidence="3" id="KW-1185">Reference proteome</keyword>
<evidence type="ECO:0000256" key="2">
    <source>
        <dbReference type="SAM" id="MobiDB-lite"/>
    </source>
</evidence>
<organism evidence="3 4">
    <name type="scientific">Crassostrea virginica</name>
    <name type="common">Eastern oyster</name>
    <dbReference type="NCBI Taxonomy" id="6565"/>
    <lineage>
        <taxon>Eukaryota</taxon>
        <taxon>Metazoa</taxon>
        <taxon>Spiralia</taxon>
        <taxon>Lophotrochozoa</taxon>
        <taxon>Mollusca</taxon>
        <taxon>Bivalvia</taxon>
        <taxon>Autobranchia</taxon>
        <taxon>Pteriomorphia</taxon>
        <taxon>Ostreida</taxon>
        <taxon>Ostreoidea</taxon>
        <taxon>Ostreidae</taxon>
        <taxon>Crassostrea</taxon>
    </lineage>
</organism>
<feature type="compositionally biased region" description="Basic and acidic residues" evidence="2">
    <location>
        <begin position="2396"/>
        <end position="2448"/>
    </location>
</feature>
<dbReference type="OrthoDB" id="10072101at2759"/>
<accession>A0A8B8B4P6</accession>
<feature type="compositionally biased region" description="Polar residues" evidence="2">
    <location>
        <begin position="2453"/>
        <end position="2462"/>
    </location>
</feature>
<reference evidence="4" key="1">
    <citation type="submission" date="2025-08" db="UniProtKB">
        <authorList>
            <consortium name="RefSeq"/>
        </authorList>
    </citation>
    <scope>IDENTIFICATION</scope>
    <source>
        <tissue evidence="4">Whole sample</tissue>
    </source>
</reference>
<gene>
    <name evidence="4" type="primary">LOC111107326</name>
</gene>
<feature type="compositionally biased region" description="Basic and acidic residues" evidence="2">
    <location>
        <begin position="2498"/>
        <end position="2521"/>
    </location>
</feature>
<dbReference type="KEGG" id="cvn:111107326"/>
<feature type="compositionally biased region" description="Basic and acidic residues" evidence="2">
    <location>
        <begin position="2569"/>
        <end position="2585"/>
    </location>
</feature>
<dbReference type="RefSeq" id="XP_022298181.1">
    <property type="nucleotide sequence ID" value="XM_022442473.1"/>
</dbReference>
<feature type="coiled-coil region" evidence="1">
    <location>
        <begin position="2235"/>
        <end position="2274"/>
    </location>
</feature>
<feature type="coiled-coil region" evidence="1">
    <location>
        <begin position="1460"/>
        <end position="1558"/>
    </location>
</feature>
<feature type="compositionally biased region" description="Low complexity" evidence="2">
    <location>
        <begin position="845"/>
        <end position="854"/>
    </location>
</feature>
<feature type="region of interest" description="Disordered" evidence="2">
    <location>
        <begin position="2543"/>
        <end position="2585"/>
    </location>
</feature>
<evidence type="ECO:0000256" key="1">
    <source>
        <dbReference type="SAM" id="Coils"/>
    </source>
</evidence>
<feature type="coiled-coil region" evidence="1">
    <location>
        <begin position="1837"/>
        <end position="1864"/>
    </location>
</feature>
<feature type="compositionally biased region" description="Basic and acidic residues" evidence="2">
    <location>
        <begin position="2465"/>
        <end position="2490"/>
    </location>
</feature>
<dbReference type="GeneID" id="111107326"/>
<feature type="coiled-coil region" evidence="1">
    <location>
        <begin position="983"/>
        <end position="1018"/>
    </location>
</feature>
<dbReference type="Proteomes" id="UP000694844">
    <property type="component" value="Chromosome 8"/>
</dbReference>
<sequence length="2585" mass="301621">MGIQDLTTLFNSLDTACRGFVTNDQIVEFVQSIYLAPVALEHVDGAIQAVCGTPGVVNRCHFIDVLEELQRRRSVDEQSYWDFQALDSSGTNRISLKDALLLFREFHAERFSMHTWHQFLESRAIPNADVYFDEIRFWLCGYPQGEPATLEQITKEEARLERTRGQHDLEGYNAYKILQDDGSETQEYQDEMQHHVKRRLNKWKKHGLEAMLFDDGMEVEDLEFLDASKDHVTLNDLMDALETKYELLREKLLLEMARLSSAVDGDQSEIYQELCKKERQLRRTGALETEVYSLPGARIPLPDSLLGMMGNVRTVEEKRKNEAENHIRNLEMQGHFKDEIGKIIMAKYRDALNDDPSCGAALLKLTGRYQEEKEGILTTIKDKGGQIGVITMEASRLSRQQLLVTEEVDFHSCAIAVGLAERPQGYKTSRLTDWDRVRGESLARLRLLAKKGRKQIKTPHNYSSRDQMEEMGVVDLQNKLVVELVEKHKYEREVAIHMLQGRDSENSKVVAKSLTAGERNKLLKTLRNQHTNWKESRSDNSQILYTLLQEGMGLYYENRKAELQETVSKVSEDDTNQAVLGDLQQKQEGEFQAVTEDLAHKTKEDLVELILVHNRQRIEEHFDNVAFVVLGTLKIGEGDKEYIQALEEKYDALRDKVLFMGLKDDMKGEWNRMTDKEKRKELKDIRKQEKKMRGAGSTEEMGDLIGLRHKAKMLPTLRKLMGEDRGEFEARFLKQKTSGKMHDESSKGGYDPVNVLADLIPRHDEELDVLVMWLNRPETKSLSIKQQRIKILQLKLEAFVAEMEEDFEVAAMFVGLLERVLSSPYGRHASDNVRQRDLARRRTQLRGQRLQQEQPYERRLTSLPEPSHGDTTGWQMCYLREVLVRQEEERENLLRFLQDESMDDLRDAAAMMTEAETKSRLAELHSKRRRLDLSNEDDQDEYISILEEAVAIRVVCKKREMQKETRRDPSKDDIIISILKDLQEEQDNEIAAILNNIANLKEEELKELRSEEKEKRVNGTLPNVLFVLTQSESKTHQQELFRALQQKYESVQAAMLTECLIHQHGEPVWSGMGDRERHGQLQGLVQRVEGLRREGNNVGMIEVLQGFCLDKTITSIMGVHRLIFLEQINTTDEDLIPEASEEEQIVKNPLLNLWLRFDSEKQAVLQKLKGLDDEYMSERDQQVFIARVTRETLLSLRQDRFLVSATCVGLAERQMADGKPRMVGDKARYERLAKHKMAAAVSQKPQYKDQVNRDPSLVAQMNAVMELLEFKHQSEQDQFKLLVEMSVDKNLQQEVLMMSQQQRKDQLSRLKSKHESTPMDKQKEHDKILSEGVLIKRELCRQRMSSDQKAEATDKEIHENLMAELMLAQNCEAERLLQEFMSKDNEEMQKMQMIQINECKTNSRRNVAYVVFSPEMRLEMSVDTDADLVEALEGKYDALRDKLLAEALIKQLGESEWQRLSDLERQKKMMELKLKERQLRREGKFDEISQILGDALENQETLKRLLGENKEEQQRKLRERLERRKKRLAQGMSVEECNELEQQEIAEEEEEERKGRKNILLDLEHHFEQEKEELLRQIGEGGDRLAREKARQLQLLKLKRAERKARNEDKFDSAALVLGLAEENRKKQQEVSEEERQRQERLAKDRIEAARRRRREGQGSPEEAINHDSTDWMELQESLNMAIDRRHQHERDLLIQLLDEASESDTSRLAETMSEAERQDKLYELRELRKHWRQTPHRDQQQLTNILKEAACFMIQSELHKHQQEGLTKTEEEVKVHILSNLQMWQDAEASMILSNLDDKDIGALQQMVKMQSMVEEEGFHDNVSHVLLHQPKDGLEEGEEELIQALEEKYDALKDKLIEAALREDMGEEEWNKLSDSDKQRRIVELKMKERKLRQEGNVEEAAAIFEKVLENDELLDQILGSDSEEEAAKRREELIKEREEQGLPTDEDTINRVLEEQKKEHGKQRRINVLENLNLMLEDEKAKLLKSLRNQHDRIDQERERQLAIARLQHERRKLAREEKFESAAIIVSQAREHEEKRKKTIKEERERMKALAKERLEARKRKLQQKRGEDNEETRLRNEDDQEQLEDMAQNNPQDMSVVQTAILEALDQRQAEERNVIIDIIQTSQNSAAIVREAKKMTTQDLKTQLLKLEKDERTWKQTSMQAALHVDEGEMSKSEKDKMFKEVAHRRSDHQAILTEAMVYKLQLEEQSHKVQNPDMSDEERMEDLSVVLLANLQEKQNTENSTVQNLMQDMAEKELQEVKRVQRIAKREGWYDNLTGMLFEFSGVDPSGEEVGLEILDKTKAKMEEDLQREKDGLIAEVKKTKAEGASEEELQAALKQLEHEQELKRKAMTADLEQQRKKLMDKLAARKRQTEEKESEEIKAAQLILLSESRQKKQKESSEKERSQQSSELQKRLEARRQARKKATEQEEEVKRSLSDEDRFSGEGSRPSTKDSNPFASMKREKTALDVTVSDKEKQDTYTKLMREQTAVLQHKQESQRKQEEMLKRRIAERQSKKQAEVQSLLSLGERQKTNLLAAKQDEKDKQLERMKERIKRERSKSPGKKKQDVIEEKELKTTMKK</sequence>
<evidence type="ECO:0000313" key="4">
    <source>
        <dbReference type="RefSeq" id="XP_022298181.1"/>
    </source>
</evidence>
<feature type="region of interest" description="Disordered" evidence="2">
    <location>
        <begin position="1624"/>
        <end position="1670"/>
    </location>
</feature>
<protein>
    <submittedName>
        <fullName evidence="4">Trichohyalin-like isoform X1</fullName>
    </submittedName>
</protein>
<name>A0A8B8B4P6_CRAVI</name>
<feature type="compositionally biased region" description="Basic and acidic residues" evidence="2">
    <location>
        <begin position="2543"/>
        <end position="2559"/>
    </location>
</feature>
<feature type="compositionally biased region" description="Basic and acidic residues" evidence="2">
    <location>
        <begin position="1624"/>
        <end position="1650"/>
    </location>
</feature>
<feature type="compositionally biased region" description="Basic and acidic residues" evidence="2">
    <location>
        <begin position="2368"/>
        <end position="2386"/>
    </location>
</feature>
<dbReference type="InterPro" id="IPR011992">
    <property type="entry name" value="EF-hand-dom_pair"/>
</dbReference>
<feature type="region of interest" description="Disordered" evidence="2">
    <location>
        <begin position="1299"/>
        <end position="1325"/>
    </location>
</feature>
<evidence type="ECO:0000313" key="3">
    <source>
        <dbReference type="Proteomes" id="UP000694844"/>
    </source>
</evidence>
<feature type="coiled-coil region" evidence="1">
    <location>
        <begin position="1969"/>
        <end position="2003"/>
    </location>
</feature>
<feature type="region of interest" description="Disordered" evidence="2">
    <location>
        <begin position="2061"/>
        <end position="2093"/>
    </location>
</feature>
<keyword evidence="1" id="KW-0175">Coiled coil</keyword>